<evidence type="ECO:0000313" key="3">
    <source>
        <dbReference type="Proteomes" id="UP001235720"/>
    </source>
</evidence>
<gene>
    <name evidence="2" type="ORF">QUG98_05855</name>
</gene>
<reference evidence="2 3" key="1">
    <citation type="submission" date="2023-06" db="EMBL/GenBank/DDBJ databases">
        <authorList>
            <person name="Feng G."/>
            <person name="Li J."/>
            <person name="Zhu H."/>
        </authorList>
    </citation>
    <scope>NUCLEOTIDE SEQUENCE [LARGE SCALE GENOMIC DNA]</scope>
    <source>
        <strain evidence="2 3">RHCJP20</strain>
    </source>
</reference>
<sequence>MTTITAGDLSVAPSTAHDVVALRRRRPSQRSPFSEVVEARRQHTLQVAAVSTGILSVTVAASAAVVLSLSA</sequence>
<evidence type="ECO:0000313" key="2">
    <source>
        <dbReference type="EMBL" id="MDM7887975.1"/>
    </source>
</evidence>
<accession>A0ABT7TEG6</accession>
<dbReference type="Proteomes" id="UP001235720">
    <property type="component" value="Unassembled WGS sequence"/>
</dbReference>
<keyword evidence="1" id="KW-0472">Membrane</keyword>
<feature type="transmembrane region" description="Helical" evidence="1">
    <location>
        <begin position="47"/>
        <end position="69"/>
    </location>
</feature>
<name>A0ABT7TEG6_9MICO</name>
<keyword evidence="1" id="KW-1133">Transmembrane helix</keyword>
<proteinExistence type="predicted"/>
<dbReference type="EMBL" id="JAUCMM010000003">
    <property type="protein sequence ID" value="MDM7887975.1"/>
    <property type="molecule type" value="Genomic_DNA"/>
</dbReference>
<evidence type="ECO:0000256" key="1">
    <source>
        <dbReference type="SAM" id="Phobius"/>
    </source>
</evidence>
<keyword evidence="3" id="KW-1185">Reference proteome</keyword>
<comment type="caution">
    <text evidence="2">The sequence shown here is derived from an EMBL/GenBank/DDBJ whole genome shotgun (WGS) entry which is preliminary data.</text>
</comment>
<protein>
    <submittedName>
        <fullName evidence="2">Uncharacterized protein</fullName>
    </submittedName>
</protein>
<dbReference type="RefSeq" id="WP_289469677.1">
    <property type="nucleotide sequence ID" value="NZ_JAUCMM010000003.1"/>
</dbReference>
<keyword evidence="1" id="KW-0812">Transmembrane</keyword>
<organism evidence="2 3">
    <name type="scientific">Curtobacterium subtropicum</name>
    <dbReference type="NCBI Taxonomy" id="3055138"/>
    <lineage>
        <taxon>Bacteria</taxon>
        <taxon>Bacillati</taxon>
        <taxon>Actinomycetota</taxon>
        <taxon>Actinomycetes</taxon>
        <taxon>Micrococcales</taxon>
        <taxon>Microbacteriaceae</taxon>
        <taxon>Curtobacterium</taxon>
    </lineage>
</organism>